<evidence type="ECO:0000313" key="1">
    <source>
        <dbReference type="EMBL" id="QRG06717.1"/>
    </source>
</evidence>
<dbReference type="AlphaFoldDB" id="A0A974PN98"/>
<protein>
    <submittedName>
        <fullName evidence="1">Uncharacterized protein</fullName>
    </submittedName>
</protein>
<organism evidence="1 2">
    <name type="scientific">Xanthobacter dioxanivorans</name>
    <dbReference type="NCBI Taxonomy" id="2528964"/>
    <lineage>
        <taxon>Bacteria</taxon>
        <taxon>Pseudomonadati</taxon>
        <taxon>Pseudomonadota</taxon>
        <taxon>Alphaproteobacteria</taxon>
        <taxon>Hyphomicrobiales</taxon>
        <taxon>Xanthobacteraceae</taxon>
        <taxon>Xanthobacter</taxon>
    </lineage>
</organism>
<gene>
    <name evidence="1" type="ORF">EZH22_28120</name>
</gene>
<evidence type="ECO:0000313" key="2">
    <source>
        <dbReference type="Proteomes" id="UP000596427"/>
    </source>
</evidence>
<dbReference type="RefSeq" id="WP_203193625.1">
    <property type="nucleotide sequence ID" value="NZ_CP063362.1"/>
</dbReference>
<dbReference type="KEGG" id="xdi:EZH22_28120"/>
<dbReference type="EMBL" id="CP063362">
    <property type="protein sequence ID" value="QRG06717.1"/>
    <property type="molecule type" value="Genomic_DNA"/>
</dbReference>
<reference evidence="1 2" key="1">
    <citation type="submission" date="2020-10" db="EMBL/GenBank/DDBJ databases">
        <title>Degradation of 1,4-Dioxane by Xanthobacter sp. YN2, via a Novel Group-2 Soluble Di-Iron Monooxygenase.</title>
        <authorList>
            <person name="Ma F."/>
            <person name="Wang Y."/>
            <person name="Yang J."/>
            <person name="Guo H."/>
            <person name="Su D."/>
            <person name="Yu L."/>
        </authorList>
    </citation>
    <scope>NUCLEOTIDE SEQUENCE [LARGE SCALE GENOMIC DNA]</scope>
    <source>
        <strain evidence="1 2">YN2</strain>
    </source>
</reference>
<dbReference type="Proteomes" id="UP000596427">
    <property type="component" value="Chromosome"/>
</dbReference>
<sequence>MDGESCGAEAQRKSWERALNGLKAQAEAAVEKASIEFDAAMTRLSEGAEKAKVKLGQAPSAGEETWQAIKAGIAETKAVHEKTVKKITEALAKLF</sequence>
<name>A0A974PN98_9HYPH</name>
<keyword evidence="2" id="KW-1185">Reference proteome</keyword>
<proteinExistence type="predicted"/>
<accession>A0A974PN98</accession>